<evidence type="ECO:0000313" key="1">
    <source>
        <dbReference type="EnsemblMetazoa" id="XP_037873152.1"/>
    </source>
</evidence>
<keyword evidence="2" id="KW-1185">Reference proteome</keyword>
<dbReference type="AlphaFoldDB" id="A0A8R2M397"/>
<reference evidence="2" key="1">
    <citation type="journal article" date="2008" name="Insect Biochem. Mol. Biol.">
        <title>The genome of a lepidopteran model insect, the silkworm Bombyx mori.</title>
        <authorList>
            <consortium name="International Silkworm Genome Consortium"/>
        </authorList>
    </citation>
    <scope>NUCLEOTIDE SEQUENCE [LARGE SCALE GENOMIC DNA]</scope>
    <source>
        <strain evidence="2">p50T</strain>
    </source>
</reference>
<organism evidence="1 2">
    <name type="scientific">Bombyx mori</name>
    <name type="common">Silk moth</name>
    <dbReference type="NCBI Taxonomy" id="7091"/>
    <lineage>
        <taxon>Eukaryota</taxon>
        <taxon>Metazoa</taxon>
        <taxon>Ecdysozoa</taxon>
        <taxon>Arthropoda</taxon>
        <taxon>Hexapoda</taxon>
        <taxon>Insecta</taxon>
        <taxon>Pterygota</taxon>
        <taxon>Neoptera</taxon>
        <taxon>Endopterygota</taxon>
        <taxon>Lepidoptera</taxon>
        <taxon>Glossata</taxon>
        <taxon>Ditrysia</taxon>
        <taxon>Bombycoidea</taxon>
        <taxon>Bombycidae</taxon>
        <taxon>Bombycinae</taxon>
        <taxon>Bombyx</taxon>
    </lineage>
</organism>
<accession>A0A8R2M397</accession>
<protein>
    <submittedName>
        <fullName evidence="1">Uncharacterized protein</fullName>
    </submittedName>
</protein>
<dbReference type="Proteomes" id="UP000005204">
    <property type="component" value="Unassembled WGS sequence"/>
</dbReference>
<dbReference type="EnsemblMetazoa" id="XM_038017224.1">
    <property type="protein sequence ID" value="XP_037873152.1"/>
    <property type="gene ID" value="LOC101739601"/>
</dbReference>
<proteinExistence type="predicted"/>
<evidence type="ECO:0000313" key="2">
    <source>
        <dbReference type="Proteomes" id="UP000005204"/>
    </source>
</evidence>
<sequence>MACCCKPGKSNKSSTSCLGRCDLPKHRCLERREVKPGPVPKHMGWLYTAKNSPEHQSQQVPAAFASRMDLDYPIMQHWTSVHVEHSGSKPAFRVWIKLRCGWRPGHVSCSVLRKIEQHNSMRMGSCTPCPSSCSRPLCSKPCCMPPKCLALCPSSPSCCKQPAATQPILRIIRHEGQYTICTKPSNVNNAPSGPYPLKYVLNTDPDEGPTANAKYSVEAKFNDYHFDYTSSQSSFVLDFSPPEQRCFKPCPK</sequence>
<name>A0A8R2M397_BOMMO</name>
<reference evidence="1" key="2">
    <citation type="submission" date="2022-06" db="UniProtKB">
        <authorList>
            <consortium name="EnsemblMetazoa"/>
        </authorList>
    </citation>
    <scope>IDENTIFICATION</scope>
    <source>
        <strain evidence="1">p50T (Dazao)</strain>
    </source>
</reference>